<evidence type="ECO:0000313" key="1">
    <source>
        <dbReference type="EMBL" id="MBA9005918.1"/>
    </source>
</evidence>
<name>A0A7W3N1P1_9ACTN</name>
<sequence>MTTTSQDATRNVWTLRRGAYGFLRSHAARAWLSGYSDQAWLIDVPPDLEDLPPARRYQQHARQEARRIADAALYVLRPEATARAVAASADLHTAGGIEPPTRTGFLVWEGPSGVGESDPEVPLVACHWGPCQGAGLWVVWWADIRAVGRFYRRQADADAPGAWSAMVGSRGLQEVFGPLFYRDQVSLRTARWPHHVPLDAGIDPALRGLLRTTLATWRMVGVPTGLQTFWTEPPQEEVVADREAGLRPEAALVVSDAPSALMR</sequence>
<comment type="caution">
    <text evidence="1">The sequence shown here is derived from an EMBL/GenBank/DDBJ whole genome shotgun (WGS) entry which is preliminary data.</text>
</comment>
<dbReference type="RefSeq" id="WP_182706972.1">
    <property type="nucleotide sequence ID" value="NZ_JACJII010000001.1"/>
</dbReference>
<organism evidence="1 2">
    <name type="scientific">Thermomonospora cellulosilytica</name>
    <dbReference type="NCBI Taxonomy" id="1411118"/>
    <lineage>
        <taxon>Bacteria</taxon>
        <taxon>Bacillati</taxon>
        <taxon>Actinomycetota</taxon>
        <taxon>Actinomycetes</taxon>
        <taxon>Streptosporangiales</taxon>
        <taxon>Thermomonosporaceae</taxon>
        <taxon>Thermomonospora</taxon>
    </lineage>
</organism>
<accession>A0A7W3N1P1</accession>
<proteinExistence type="predicted"/>
<dbReference type="Proteomes" id="UP000539313">
    <property type="component" value="Unassembled WGS sequence"/>
</dbReference>
<evidence type="ECO:0000313" key="2">
    <source>
        <dbReference type="Proteomes" id="UP000539313"/>
    </source>
</evidence>
<dbReference type="AlphaFoldDB" id="A0A7W3N1P1"/>
<gene>
    <name evidence="1" type="ORF">HNR21_004800</name>
</gene>
<keyword evidence="2" id="KW-1185">Reference proteome</keyword>
<protein>
    <submittedName>
        <fullName evidence="1">Uncharacterized protein</fullName>
    </submittedName>
</protein>
<reference evidence="1 2" key="1">
    <citation type="submission" date="2020-08" db="EMBL/GenBank/DDBJ databases">
        <title>Sequencing the genomes of 1000 actinobacteria strains.</title>
        <authorList>
            <person name="Klenk H.-P."/>
        </authorList>
    </citation>
    <scope>NUCLEOTIDE SEQUENCE [LARGE SCALE GENOMIC DNA]</scope>
    <source>
        <strain evidence="1 2">DSM 45823</strain>
    </source>
</reference>
<dbReference type="EMBL" id="JACJII010000001">
    <property type="protein sequence ID" value="MBA9005918.1"/>
    <property type="molecule type" value="Genomic_DNA"/>
</dbReference>